<evidence type="ECO:0000256" key="5">
    <source>
        <dbReference type="ARBA" id="ARBA00022737"/>
    </source>
</evidence>
<dbReference type="EMBL" id="CAJNOR010004167">
    <property type="protein sequence ID" value="CAF1480423.1"/>
    <property type="molecule type" value="Genomic_DNA"/>
</dbReference>
<keyword evidence="7 12" id="KW-0040">ANK repeat</keyword>
<comment type="caution">
    <text evidence="16">The sequence shown here is derived from an EMBL/GenBank/DDBJ whole genome shotgun (WGS) entry which is preliminary data.</text>
</comment>
<feature type="transmembrane region" description="Helical" evidence="13">
    <location>
        <begin position="932"/>
        <end position="956"/>
    </location>
</feature>
<feature type="repeat" description="ANK" evidence="12">
    <location>
        <begin position="334"/>
        <end position="366"/>
    </location>
</feature>
<feature type="repeat" description="ANK" evidence="12">
    <location>
        <begin position="207"/>
        <end position="239"/>
    </location>
</feature>
<evidence type="ECO:0000256" key="13">
    <source>
        <dbReference type="SAM" id="Phobius"/>
    </source>
</evidence>
<dbReference type="InterPro" id="IPR036770">
    <property type="entry name" value="Ankyrin_rpt-contain_sf"/>
</dbReference>
<name>A0A815RR96_ADIRI</name>
<organism evidence="16 17">
    <name type="scientific">Adineta ricciae</name>
    <name type="common">Rotifer</name>
    <dbReference type="NCBI Taxonomy" id="249248"/>
    <lineage>
        <taxon>Eukaryota</taxon>
        <taxon>Metazoa</taxon>
        <taxon>Spiralia</taxon>
        <taxon>Gnathifera</taxon>
        <taxon>Rotifera</taxon>
        <taxon>Eurotatoria</taxon>
        <taxon>Bdelloidea</taxon>
        <taxon>Adinetida</taxon>
        <taxon>Adinetidae</taxon>
        <taxon>Adineta</taxon>
    </lineage>
</organism>
<sequence>MDSNSPNNHHWSGSDVTRVFRDFFGRSKRSKISQGGREMSTLSKTLIIPNEVTDTLVSVPTRSHSEDLCLFSESPHYIVRIAGSGNVDEFERILREDPSKLKVANPAGLCAAHTAAARGRVAILSLIAQYNGDLNIEDKDGWTPLHHAVRNNALKSIEFLLDNGVDDSRLTKQSEAAIHLAVLHNQSKALEFLLSKRPDLVSLGGERGKSPLHYAALIDNIDAAKILTDNHARLCQKCDAGTYAIHVAALNSSNRVFHHLFQIARSLGYKTENLLNFCDSENHRPLHSSVIGGFRRDSLSDSNQMFPLNNLGGNIEAVEICLNSGGRIDDQQDDLSTPVHLAASQGSIEILKLMFNSQADLKLKVMRMTDIQGMTPLHKAAMGDHVDVIEYLLEAGADIDARDVSKRTPLLVAALKSSVQAVCFLLKQNASLIYRDDTDRNLLHFAIIQNLPIETIGNILFTRENFRTLFDQRDTDGFYPIHYASREGQVNVLTTLIQHGAEINKKTNQRQSSLHFAAEYGRYNTCRQLLDTPGFKRILNEPDKLGQTPLHLCCQNGHTRVVQLLLHKGAQFTKSYEGNSPLHEAAAHGHVSTMNVILQAHAHLINAANRLGMTPLHLAAGAGYVDGVDLLMTKSAQFLTNTDGETFLDLAIQRKQKEVCLTIIGHDRWKEALDLESRKYQKPLLGLIEHLPECVPILFDRCITESHDDRKHKEFHLIYDFHYINWMDTKNIDGKEYRYPMLPLNMMVKFGRTNHLSHPLCETLLRQKWLSYGFPIYMLNLSFYLLFLSLLSYFVITFPACNHYDTPETVHTKHFCTNSIFTSFRKTASLPQIISIWYIVSYCFMNFILEIIQLIQDGREYFHDIENYVQWTLYVTTSIFTIPFLFDQSWHFQWVAGSISIFTAYLALLFLLGRFDIYGIYVIMFLEIMKTLLHVLSLFSILIFGFALTFCVIRPFSQDLDPSNPQHLLMIVIKTVTMMLGELDFERSYFENTHDHHFNIINLIILLLFAIIMPILLMNLLVGLAIGDLMQIQQNARLKRLATQVQLHTNLEKKLPQKLLCRWTKNEFIVFMNKSICNRASNMFKQWISKPLNTSDVLQANEECGNESALFIEFYKQKRRQKDMQRQLEKITDLVRLIVQKMEIRTEIEGDDRTTGGKHENFLKAQKIRQTINVARRFSRVRSSNGSIPHIFEQSEKV</sequence>
<dbReference type="PANTHER" id="PTHR47143">
    <property type="entry name" value="TRANSIENT RECEPTOR POTENTIAL CATION CHANNEL PROTEIN PAINLESS"/>
    <property type="match status" value="1"/>
</dbReference>
<proteinExistence type="predicted"/>
<keyword evidence="9 13" id="KW-0472">Membrane</keyword>
<keyword evidence="5" id="KW-0677">Repeat</keyword>
<dbReference type="Pfam" id="PF00520">
    <property type="entry name" value="Ion_trans"/>
    <property type="match status" value="1"/>
</dbReference>
<dbReference type="PROSITE" id="PS50088">
    <property type="entry name" value="ANK_REPEAT"/>
    <property type="match status" value="10"/>
</dbReference>
<evidence type="ECO:0000256" key="9">
    <source>
        <dbReference type="ARBA" id="ARBA00023136"/>
    </source>
</evidence>
<evidence type="ECO:0000256" key="1">
    <source>
        <dbReference type="ARBA" id="ARBA00004141"/>
    </source>
</evidence>
<dbReference type="InterPro" id="IPR002110">
    <property type="entry name" value="Ankyrin_rpt"/>
</dbReference>
<evidence type="ECO:0000256" key="12">
    <source>
        <dbReference type="PROSITE-ProRule" id="PRU00023"/>
    </source>
</evidence>
<dbReference type="EMBL" id="CAJNOJ010000074">
    <property type="protein sequence ID" value="CAF1038872.1"/>
    <property type="molecule type" value="Genomic_DNA"/>
</dbReference>
<dbReference type="GO" id="GO:1902495">
    <property type="term" value="C:transmembrane transporter complex"/>
    <property type="evidence" value="ECO:0007669"/>
    <property type="project" value="TreeGrafter"/>
</dbReference>
<feature type="transmembrane region" description="Helical" evidence="13">
    <location>
        <begin position="776"/>
        <end position="796"/>
    </location>
</feature>
<dbReference type="SUPFAM" id="SSF48403">
    <property type="entry name" value="Ankyrin repeat"/>
    <property type="match status" value="2"/>
</dbReference>
<accession>A0A815RR96</accession>
<evidence type="ECO:0000256" key="2">
    <source>
        <dbReference type="ARBA" id="ARBA00022448"/>
    </source>
</evidence>
<feature type="repeat" description="ANK" evidence="12">
    <location>
        <begin position="611"/>
        <end position="643"/>
    </location>
</feature>
<evidence type="ECO:0000256" key="4">
    <source>
        <dbReference type="ARBA" id="ARBA00022692"/>
    </source>
</evidence>
<keyword evidence="3" id="KW-0716">Sensory transduction</keyword>
<dbReference type="Gene3D" id="1.25.40.20">
    <property type="entry name" value="Ankyrin repeat-containing domain"/>
    <property type="match status" value="3"/>
</dbReference>
<evidence type="ECO:0000256" key="6">
    <source>
        <dbReference type="ARBA" id="ARBA00022989"/>
    </source>
</evidence>
<feature type="repeat" description="ANK" evidence="12">
    <location>
        <begin position="476"/>
        <end position="508"/>
    </location>
</feature>
<feature type="transmembrane region" description="Helical" evidence="13">
    <location>
        <begin position="1000"/>
        <end position="1030"/>
    </location>
</feature>
<keyword evidence="11" id="KW-0407">Ion channel</keyword>
<dbReference type="PANTHER" id="PTHR47143:SF1">
    <property type="entry name" value="ION_TRANS DOMAIN-CONTAINING PROTEIN"/>
    <property type="match status" value="1"/>
</dbReference>
<evidence type="ECO:0000256" key="10">
    <source>
        <dbReference type="ARBA" id="ARBA00023180"/>
    </source>
</evidence>
<dbReference type="SMART" id="SM00248">
    <property type="entry name" value="ANK"/>
    <property type="match status" value="15"/>
</dbReference>
<feature type="repeat" description="ANK" evidence="12">
    <location>
        <begin position="577"/>
        <end position="609"/>
    </location>
</feature>
<feature type="repeat" description="ANK" evidence="12">
    <location>
        <begin position="545"/>
        <end position="577"/>
    </location>
</feature>
<gene>
    <name evidence="15" type="ORF">EDS130_LOCUS16815</name>
    <name evidence="16" type="ORF">XAT740_LOCUS38501</name>
</gene>
<dbReference type="GO" id="GO:0005216">
    <property type="term" value="F:monoatomic ion channel activity"/>
    <property type="evidence" value="ECO:0007669"/>
    <property type="project" value="InterPro"/>
</dbReference>
<dbReference type="InterPro" id="IPR052076">
    <property type="entry name" value="TRP_cation_channel"/>
</dbReference>
<evidence type="ECO:0000313" key="17">
    <source>
        <dbReference type="Proteomes" id="UP000663828"/>
    </source>
</evidence>
<dbReference type="PROSITE" id="PS50297">
    <property type="entry name" value="ANK_REP_REGION"/>
    <property type="match status" value="8"/>
</dbReference>
<evidence type="ECO:0000256" key="3">
    <source>
        <dbReference type="ARBA" id="ARBA00022606"/>
    </source>
</evidence>
<evidence type="ECO:0000313" key="16">
    <source>
        <dbReference type="EMBL" id="CAF1480423.1"/>
    </source>
</evidence>
<dbReference type="Proteomes" id="UP000663828">
    <property type="component" value="Unassembled WGS sequence"/>
</dbReference>
<dbReference type="InterPro" id="IPR005821">
    <property type="entry name" value="Ion_trans_dom"/>
</dbReference>
<reference evidence="16" key="1">
    <citation type="submission" date="2021-02" db="EMBL/GenBank/DDBJ databases">
        <authorList>
            <person name="Nowell W R."/>
        </authorList>
    </citation>
    <scope>NUCLEOTIDE SEQUENCE</scope>
</reference>
<feature type="domain" description="Ion transport" evidence="14">
    <location>
        <begin position="784"/>
        <end position="1036"/>
    </location>
</feature>
<keyword evidence="4 13" id="KW-0812">Transmembrane</keyword>
<keyword evidence="10" id="KW-0325">Glycoprotein</keyword>
<keyword evidence="17" id="KW-1185">Reference proteome</keyword>
<evidence type="ECO:0000259" key="14">
    <source>
        <dbReference type="Pfam" id="PF00520"/>
    </source>
</evidence>
<keyword evidence="2" id="KW-0813">Transport</keyword>
<dbReference type="Pfam" id="PF00023">
    <property type="entry name" value="Ank"/>
    <property type="match status" value="1"/>
</dbReference>
<evidence type="ECO:0000256" key="7">
    <source>
        <dbReference type="ARBA" id="ARBA00023043"/>
    </source>
</evidence>
<dbReference type="Pfam" id="PF12796">
    <property type="entry name" value="Ank_2"/>
    <property type="match status" value="5"/>
</dbReference>
<keyword evidence="8" id="KW-0406">Ion transport</keyword>
<feature type="transmembrane region" description="Helical" evidence="13">
    <location>
        <begin position="892"/>
        <end position="912"/>
    </location>
</feature>
<evidence type="ECO:0000256" key="8">
    <source>
        <dbReference type="ARBA" id="ARBA00023065"/>
    </source>
</evidence>
<evidence type="ECO:0000256" key="11">
    <source>
        <dbReference type="ARBA" id="ARBA00023303"/>
    </source>
</evidence>
<comment type="subcellular location">
    <subcellularLocation>
        <location evidence="1">Membrane</location>
        <topology evidence="1">Multi-pass membrane protein</topology>
    </subcellularLocation>
</comment>
<keyword evidence="6 13" id="KW-1133">Transmembrane helix</keyword>
<feature type="repeat" description="ANK" evidence="12">
    <location>
        <begin position="405"/>
        <end position="437"/>
    </location>
</feature>
<protein>
    <recommendedName>
        <fullName evidence="14">Ion transport domain-containing protein</fullName>
    </recommendedName>
</protein>
<feature type="repeat" description="ANK" evidence="12">
    <location>
        <begin position="372"/>
        <end position="404"/>
    </location>
</feature>
<feature type="repeat" description="ANK" evidence="12">
    <location>
        <begin position="140"/>
        <end position="172"/>
    </location>
</feature>
<dbReference type="Proteomes" id="UP000663852">
    <property type="component" value="Unassembled WGS sequence"/>
</dbReference>
<dbReference type="AlphaFoldDB" id="A0A815RR96"/>
<dbReference type="PRINTS" id="PR01415">
    <property type="entry name" value="ANKYRIN"/>
</dbReference>
<feature type="transmembrane region" description="Helical" evidence="13">
    <location>
        <begin position="836"/>
        <end position="856"/>
    </location>
</feature>
<feature type="repeat" description="ANK" evidence="12">
    <location>
        <begin position="107"/>
        <end position="139"/>
    </location>
</feature>
<dbReference type="OrthoDB" id="1661883at2759"/>
<evidence type="ECO:0000313" key="15">
    <source>
        <dbReference type="EMBL" id="CAF1038872.1"/>
    </source>
</evidence>